<evidence type="ECO:0000313" key="2">
    <source>
        <dbReference type="EMBL" id="ODN70297.1"/>
    </source>
</evidence>
<accession>A0A1E3H1V6</accession>
<feature type="transmembrane region" description="Helical" evidence="1">
    <location>
        <begin position="42"/>
        <end position="72"/>
    </location>
</feature>
<evidence type="ECO:0000313" key="3">
    <source>
        <dbReference type="Proteomes" id="UP000094622"/>
    </source>
</evidence>
<gene>
    <name evidence="2" type="ORF">A6302_02389</name>
</gene>
<keyword evidence="1" id="KW-1133">Transmembrane helix</keyword>
<proteinExistence type="predicted"/>
<comment type="caution">
    <text evidence="2">The sequence shown here is derived from an EMBL/GenBank/DDBJ whole genome shotgun (WGS) entry which is preliminary data.</text>
</comment>
<keyword evidence="1" id="KW-0472">Membrane</keyword>
<keyword evidence="3" id="KW-1185">Reference proteome</keyword>
<dbReference type="Proteomes" id="UP000094622">
    <property type="component" value="Unassembled WGS sequence"/>
</dbReference>
<organism evidence="2 3">
    <name type="scientific">Methylobrevis pamukkalensis</name>
    <dbReference type="NCBI Taxonomy" id="1439726"/>
    <lineage>
        <taxon>Bacteria</taxon>
        <taxon>Pseudomonadati</taxon>
        <taxon>Pseudomonadota</taxon>
        <taxon>Alphaproteobacteria</taxon>
        <taxon>Hyphomicrobiales</taxon>
        <taxon>Pleomorphomonadaceae</taxon>
        <taxon>Methylobrevis</taxon>
    </lineage>
</organism>
<name>A0A1E3H1V6_9HYPH</name>
<sequence>MLVIGRLFAASFGFLVAVVAAAVFLLAASVGTRPESAASADWFWALFTVSSFVTASAVGAFVAAPAAVLILVCELFAIRSWIVYAAAGG</sequence>
<evidence type="ECO:0000256" key="1">
    <source>
        <dbReference type="SAM" id="Phobius"/>
    </source>
</evidence>
<keyword evidence="1" id="KW-0812">Transmembrane</keyword>
<reference evidence="2 3" key="1">
    <citation type="submission" date="2016-07" db="EMBL/GenBank/DDBJ databases">
        <title>Draft Genome Sequence of Methylobrevis pamukkalensis PK2.</title>
        <authorList>
            <person name="Vasilenko O.V."/>
            <person name="Doronina N.V."/>
            <person name="Shmareva M.N."/>
            <person name="Tarlachkov S.V."/>
            <person name="Mustakhimov I."/>
            <person name="Trotsenko Y.A."/>
        </authorList>
    </citation>
    <scope>NUCLEOTIDE SEQUENCE [LARGE SCALE GENOMIC DNA]</scope>
    <source>
        <strain evidence="2 3">PK2</strain>
    </source>
</reference>
<dbReference type="RefSeq" id="WP_069307016.1">
    <property type="nucleotide sequence ID" value="NZ_MCRJ01000055.1"/>
</dbReference>
<dbReference type="AlphaFoldDB" id="A0A1E3H1V6"/>
<protein>
    <submittedName>
        <fullName evidence="2">Uncharacterized protein</fullName>
    </submittedName>
</protein>
<feature type="transmembrane region" description="Helical" evidence="1">
    <location>
        <begin position="7"/>
        <end position="30"/>
    </location>
</feature>
<dbReference type="EMBL" id="MCRJ01000055">
    <property type="protein sequence ID" value="ODN70297.1"/>
    <property type="molecule type" value="Genomic_DNA"/>
</dbReference>